<dbReference type="Pfam" id="PF04479">
    <property type="entry name" value="RTA1"/>
    <property type="match status" value="1"/>
</dbReference>
<dbReference type="EMBL" id="JAUIQD010000008">
    <property type="protein sequence ID" value="KAK3341852.1"/>
    <property type="molecule type" value="Genomic_DNA"/>
</dbReference>
<reference evidence="6" key="2">
    <citation type="submission" date="2023-06" db="EMBL/GenBank/DDBJ databases">
        <authorList>
            <consortium name="Lawrence Berkeley National Laboratory"/>
            <person name="Haridas S."/>
            <person name="Hensen N."/>
            <person name="Bonometti L."/>
            <person name="Westerberg I."/>
            <person name="Brannstrom I.O."/>
            <person name="Guillou S."/>
            <person name="Cros-Aarteil S."/>
            <person name="Calhoun S."/>
            <person name="Kuo A."/>
            <person name="Mondo S."/>
            <person name="Pangilinan J."/>
            <person name="Riley R."/>
            <person name="Labutti K."/>
            <person name="Andreopoulos B."/>
            <person name="Lipzen A."/>
            <person name="Chen C."/>
            <person name="Yanf M."/>
            <person name="Daum C."/>
            <person name="Ng V."/>
            <person name="Clum A."/>
            <person name="Steindorff A."/>
            <person name="Ohm R."/>
            <person name="Martin F."/>
            <person name="Silar P."/>
            <person name="Natvig D."/>
            <person name="Lalanne C."/>
            <person name="Gautier V."/>
            <person name="Ament-Velasquez S.L."/>
            <person name="Kruys A."/>
            <person name="Hutchinson M.I."/>
            <person name="Powell A.J."/>
            <person name="Barry K."/>
            <person name="Miller A.N."/>
            <person name="Grigoriev I.V."/>
            <person name="Debuchy R."/>
            <person name="Gladieux P."/>
            <person name="Thoren M.H."/>
            <person name="Johannesson H."/>
        </authorList>
    </citation>
    <scope>NUCLEOTIDE SEQUENCE</scope>
    <source>
        <strain evidence="6">CBS 955.72</strain>
    </source>
</reference>
<name>A0AAJ0H7L9_9PEZI</name>
<keyword evidence="7" id="KW-1185">Reference proteome</keyword>
<evidence type="ECO:0000256" key="3">
    <source>
        <dbReference type="ARBA" id="ARBA00022989"/>
    </source>
</evidence>
<dbReference type="PANTHER" id="PTHR31465:SF34">
    <property type="entry name" value="DOMAIN PROTEIN, PUTATIVE (AFU_ORTHOLOGUE AFUA_3G00480)-RELATED"/>
    <property type="match status" value="1"/>
</dbReference>
<evidence type="ECO:0000256" key="2">
    <source>
        <dbReference type="ARBA" id="ARBA00022692"/>
    </source>
</evidence>
<proteinExistence type="predicted"/>
<evidence type="ECO:0000256" key="1">
    <source>
        <dbReference type="ARBA" id="ARBA00004141"/>
    </source>
</evidence>
<feature type="transmembrane region" description="Helical" evidence="5">
    <location>
        <begin position="165"/>
        <end position="186"/>
    </location>
</feature>
<comment type="subcellular location">
    <subcellularLocation>
        <location evidence="1">Membrane</location>
        <topology evidence="1">Multi-pass membrane protein</topology>
    </subcellularLocation>
</comment>
<evidence type="ECO:0000256" key="4">
    <source>
        <dbReference type="ARBA" id="ARBA00023136"/>
    </source>
</evidence>
<feature type="transmembrane region" description="Helical" evidence="5">
    <location>
        <begin position="248"/>
        <end position="268"/>
    </location>
</feature>
<protein>
    <submittedName>
        <fullName evidence="6">RTA1 domain protein</fullName>
    </submittedName>
</protein>
<keyword evidence="3 5" id="KW-1133">Transmembrane helix</keyword>
<reference evidence="6" key="1">
    <citation type="journal article" date="2023" name="Mol. Phylogenet. Evol.">
        <title>Genome-scale phylogeny and comparative genomics of the fungal order Sordariales.</title>
        <authorList>
            <person name="Hensen N."/>
            <person name="Bonometti L."/>
            <person name="Westerberg I."/>
            <person name="Brannstrom I.O."/>
            <person name="Guillou S."/>
            <person name="Cros-Aarteil S."/>
            <person name="Calhoun S."/>
            <person name="Haridas S."/>
            <person name="Kuo A."/>
            <person name="Mondo S."/>
            <person name="Pangilinan J."/>
            <person name="Riley R."/>
            <person name="LaButti K."/>
            <person name="Andreopoulos B."/>
            <person name="Lipzen A."/>
            <person name="Chen C."/>
            <person name="Yan M."/>
            <person name="Daum C."/>
            <person name="Ng V."/>
            <person name="Clum A."/>
            <person name="Steindorff A."/>
            <person name="Ohm R.A."/>
            <person name="Martin F."/>
            <person name="Silar P."/>
            <person name="Natvig D.O."/>
            <person name="Lalanne C."/>
            <person name="Gautier V."/>
            <person name="Ament-Velasquez S.L."/>
            <person name="Kruys A."/>
            <person name="Hutchinson M.I."/>
            <person name="Powell A.J."/>
            <person name="Barry K."/>
            <person name="Miller A.N."/>
            <person name="Grigoriev I.V."/>
            <person name="Debuchy R."/>
            <person name="Gladieux P."/>
            <person name="Hiltunen Thoren M."/>
            <person name="Johannesson H."/>
        </authorList>
    </citation>
    <scope>NUCLEOTIDE SEQUENCE</scope>
    <source>
        <strain evidence="6">CBS 955.72</strain>
    </source>
</reference>
<evidence type="ECO:0000313" key="6">
    <source>
        <dbReference type="EMBL" id="KAK3341852.1"/>
    </source>
</evidence>
<feature type="transmembrane region" description="Helical" evidence="5">
    <location>
        <begin position="198"/>
        <end position="221"/>
    </location>
</feature>
<dbReference type="AlphaFoldDB" id="A0AAJ0H7L9"/>
<sequence length="333" mass="37242">MADGEPVPGSLFIYAPNKVAPAVFSALFAISGVGHIWQCYHYKCFKLVGLHSLCAIVFAAGYALREYATFDLNYIYSTKNLLIFIISQVFIFICPPLLELANYHVLGRVFYYVPYNAPLPPGRVLSIFGGLLAIVELLNSLGVAFTANISSTPSKQEMGKSLTLAALAIQLVVIVIFVVLASIFHWRCAKAKLRSKAVSTSLTALYISMALIFVRCIYRLVEHLGNTTVRLKDLESLKQLSPILRYEWYFYVFEAVLMLVNSVLWNVWNPGRYLPGNHQVYLSRDGIEVQGEEGADRRPLLAKAGHVLTFGIFFGRKKESSPFEELHDYPGAK</sequence>
<gene>
    <name evidence="6" type="ORF">B0T25DRAFT_559461</name>
</gene>
<evidence type="ECO:0000313" key="7">
    <source>
        <dbReference type="Proteomes" id="UP001275084"/>
    </source>
</evidence>
<dbReference type="PANTHER" id="PTHR31465">
    <property type="entry name" value="PROTEIN RTA1-RELATED"/>
    <property type="match status" value="1"/>
</dbReference>
<feature type="transmembrane region" description="Helical" evidence="5">
    <location>
        <begin position="44"/>
        <end position="62"/>
    </location>
</feature>
<dbReference type="GO" id="GO:0016020">
    <property type="term" value="C:membrane"/>
    <property type="evidence" value="ECO:0007669"/>
    <property type="project" value="UniProtKB-SubCell"/>
</dbReference>
<dbReference type="InterPro" id="IPR007568">
    <property type="entry name" value="RTA1"/>
</dbReference>
<comment type="caution">
    <text evidence="6">The sequence shown here is derived from an EMBL/GenBank/DDBJ whole genome shotgun (WGS) entry which is preliminary data.</text>
</comment>
<accession>A0AAJ0H7L9</accession>
<keyword evidence="4 5" id="KW-0472">Membrane</keyword>
<feature type="transmembrane region" description="Helical" evidence="5">
    <location>
        <begin position="20"/>
        <end position="37"/>
    </location>
</feature>
<organism evidence="6 7">
    <name type="scientific">Lasiosphaeria hispida</name>
    <dbReference type="NCBI Taxonomy" id="260671"/>
    <lineage>
        <taxon>Eukaryota</taxon>
        <taxon>Fungi</taxon>
        <taxon>Dikarya</taxon>
        <taxon>Ascomycota</taxon>
        <taxon>Pezizomycotina</taxon>
        <taxon>Sordariomycetes</taxon>
        <taxon>Sordariomycetidae</taxon>
        <taxon>Sordariales</taxon>
        <taxon>Lasiosphaeriaceae</taxon>
        <taxon>Lasiosphaeria</taxon>
    </lineage>
</organism>
<feature type="transmembrane region" description="Helical" evidence="5">
    <location>
        <begin position="124"/>
        <end position="145"/>
    </location>
</feature>
<feature type="transmembrane region" description="Helical" evidence="5">
    <location>
        <begin position="82"/>
        <end position="103"/>
    </location>
</feature>
<evidence type="ECO:0000256" key="5">
    <source>
        <dbReference type="SAM" id="Phobius"/>
    </source>
</evidence>
<dbReference type="Proteomes" id="UP001275084">
    <property type="component" value="Unassembled WGS sequence"/>
</dbReference>
<keyword evidence="2 5" id="KW-0812">Transmembrane</keyword>